<name>A0A4P9Z2S0_9FUNG</name>
<dbReference type="GO" id="GO:0005096">
    <property type="term" value="F:GTPase activator activity"/>
    <property type="evidence" value="ECO:0007669"/>
    <property type="project" value="UniProtKB-KW"/>
</dbReference>
<dbReference type="PANTHER" id="PTHR47219:SF20">
    <property type="entry name" value="TBC1 DOMAIN FAMILY MEMBER 2B"/>
    <property type="match status" value="1"/>
</dbReference>
<feature type="region of interest" description="Disordered" evidence="2">
    <location>
        <begin position="153"/>
        <end position="180"/>
    </location>
</feature>
<dbReference type="Gene3D" id="2.30.29.30">
    <property type="entry name" value="Pleckstrin-homology domain (PH domain)/Phosphotyrosine-binding domain (PTB)"/>
    <property type="match status" value="1"/>
</dbReference>
<reference evidence="5" key="1">
    <citation type="journal article" date="2018" name="Nat. Microbiol.">
        <title>Leveraging single-cell genomics to expand the fungal tree of life.</title>
        <authorList>
            <person name="Ahrendt S.R."/>
            <person name="Quandt C.A."/>
            <person name="Ciobanu D."/>
            <person name="Clum A."/>
            <person name="Salamov A."/>
            <person name="Andreopoulos B."/>
            <person name="Cheng J.F."/>
            <person name="Woyke T."/>
            <person name="Pelin A."/>
            <person name="Henrissat B."/>
            <person name="Reynolds N.K."/>
            <person name="Benny G.L."/>
            <person name="Smith M.E."/>
            <person name="James T.Y."/>
            <person name="Grigoriev I.V."/>
        </authorList>
    </citation>
    <scope>NUCLEOTIDE SEQUENCE [LARGE SCALE GENOMIC DNA]</scope>
    <source>
        <strain evidence="5">Benny S71-1</strain>
    </source>
</reference>
<dbReference type="SUPFAM" id="SSF47923">
    <property type="entry name" value="Ypt/Rab-GAP domain of gyp1p"/>
    <property type="match status" value="2"/>
</dbReference>
<feature type="compositionally biased region" description="Low complexity" evidence="2">
    <location>
        <begin position="162"/>
        <end position="175"/>
    </location>
</feature>
<evidence type="ECO:0000256" key="1">
    <source>
        <dbReference type="ARBA" id="ARBA00022468"/>
    </source>
</evidence>
<dbReference type="GO" id="GO:0031267">
    <property type="term" value="F:small GTPase binding"/>
    <property type="evidence" value="ECO:0007669"/>
    <property type="project" value="TreeGrafter"/>
</dbReference>
<dbReference type="SUPFAM" id="SSF47473">
    <property type="entry name" value="EF-hand"/>
    <property type="match status" value="1"/>
</dbReference>
<dbReference type="FunFam" id="1.10.8.270:FF:000002">
    <property type="entry name" value="TBC1 domain family member 9B"/>
    <property type="match status" value="1"/>
</dbReference>
<feature type="domain" description="Rab-GAP TBC" evidence="3">
    <location>
        <begin position="238"/>
        <end position="426"/>
    </location>
</feature>
<dbReference type="Proteomes" id="UP000278143">
    <property type="component" value="Unassembled WGS sequence"/>
</dbReference>
<dbReference type="InterPro" id="IPR000195">
    <property type="entry name" value="Rab-GAP-TBC_dom"/>
</dbReference>
<dbReference type="AlphaFoldDB" id="A0A4P9Z2S0"/>
<proteinExistence type="predicted"/>
<dbReference type="Gene3D" id="1.10.238.10">
    <property type="entry name" value="EF-hand"/>
    <property type="match status" value="1"/>
</dbReference>
<dbReference type="Pfam" id="PF02893">
    <property type="entry name" value="GRAM"/>
    <property type="match status" value="1"/>
</dbReference>
<dbReference type="Gene3D" id="1.10.8.270">
    <property type="entry name" value="putative rabgap domain of human tbc1 domain family member 14 like domains"/>
    <property type="match status" value="1"/>
</dbReference>
<evidence type="ECO:0000313" key="4">
    <source>
        <dbReference type="EMBL" id="RKP26837.1"/>
    </source>
</evidence>
<organism evidence="4 5">
    <name type="scientific">Syncephalis pseudoplumigaleata</name>
    <dbReference type="NCBI Taxonomy" id="1712513"/>
    <lineage>
        <taxon>Eukaryota</taxon>
        <taxon>Fungi</taxon>
        <taxon>Fungi incertae sedis</taxon>
        <taxon>Zoopagomycota</taxon>
        <taxon>Zoopagomycotina</taxon>
        <taxon>Zoopagomycetes</taxon>
        <taxon>Zoopagales</taxon>
        <taxon>Piptocephalidaceae</taxon>
        <taxon>Syncephalis</taxon>
    </lineage>
</organism>
<dbReference type="PROSITE" id="PS50086">
    <property type="entry name" value="TBC_RABGAP"/>
    <property type="match status" value="1"/>
</dbReference>
<dbReference type="InterPro" id="IPR035969">
    <property type="entry name" value="Rab-GAP_TBC_sf"/>
</dbReference>
<dbReference type="OrthoDB" id="17687at2759"/>
<dbReference type="InterPro" id="IPR011993">
    <property type="entry name" value="PH-like_dom_sf"/>
</dbReference>
<sequence length="765" mass="87700">MSLRQELEVLKHDSDFQNLFRVPPTEQLLESCPALLAYDSRGSVAGRIYVSNTYMAFGSRKPNECKWVLPLYTVRRVERVDDFEHTLAVAIITWHQLRVVVAFEGAAREGQQFCMALRDQLRIQVQHVAKLRAFLNTCSSEAMLRTDTRRIGQGGGVGVGSNGNNPSSPTSPNSSCMSDNTINNNANAGLGQQFGYPVDDAHYADAGIVAAWKTYFDTHGRNLTLLQLPEFQKLVKGGVPNQLRGEVWEVGCGSIYYRCSYPNRYRDILRENLTNVSMSTTEIEKDLNRSLPEYPAFQSSEGIGRLRRVLTAYSWHNPELGYCQAMNIVTSVLLIYMSEEQAFWALATLCEQTLPGYYATSMYGALVDQAIFEELAKKELSDLMRRLNSRDIQISTLTLPWFLSLFINAMPLTFVIRILDRLFIEGPKILFHVSLAILKVNSEKLRKARDDMEFNEVIKAYFASLDTLLHPNSTNPRLRSITGFDRLILVATQDFIHVDDETIVVLRKAQQSKVVHSIEDFNKRKMLRDLVDTARFTRAELGQIYDCYSQVLFYRRDDDDDEPAMDYPLFLDLLASITRWCRGREDVDDLDAANRSMSSTRSRRRSKPTYHFTKRLFDQFAHEHPDELSFQELVCLLGAIIKGDLMSRIELFHAMHDTSQRGHLTQKDVTDFSESLLYLFRYEQQEFSLRSVAVFLNHANEHATPDPDHEDVRLLSLPALRSVILSDEVLERFFDRSFAASFQINQAVVDKRRSHAFGIFDELWH</sequence>
<gene>
    <name evidence="4" type="ORF">SYNPS1DRAFT_13614</name>
</gene>
<evidence type="ECO:0000256" key="2">
    <source>
        <dbReference type="SAM" id="MobiDB-lite"/>
    </source>
</evidence>
<dbReference type="EMBL" id="KZ989323">
    <property type="protein sequence ID" value="RKP26837.1"/>
    <property type="molecule type" value="Genomic_DNA"/>
</dbReference>
<dbReference type="InterPro" id="IPR004182">
    <property type="entry name" value="GRAM"/>
</dbReference>
<dbReference type="SMART" id="SM00164">
    <property type="entry name" value="TBC"/>
    <property type="match status" value="1"/>
</dbReference>
<keyword evidence="5" id="KW-1185">Reference proteome</keyword>
<evidence type="ECO:0000259" key="3">
    <source>
        <dbReference type="PROSITE" id="PS50086"/>
    </source>
</evidence>
<dbReference type="SMART" id="SM00568">
    <property type="entry name" value="GRAM"/>
    <property type="match status" value="1"/>
</dbReference>
<feature type="non-terminal residue" evidence="4">
    <location>
        <position position="765"/>
    </location>
</feature>
<evidence type="ECO:0000313" key="5">
    <source>
        <dbReference type="Proteomes" id="UP000278143"/>
    </source>
</evidence>
<protein>
    <submittedName>
        <fullName evidence="4">Rab-GTPase-TBC domain-containing protein</fullName>
    </submittedName>
</protein>
<dbReference type="Pfam" id="PF00566">
    <property type="entry name" value="RabGAP-TBC"/>
    <property type="match status" value="1"/>
</dbReference>
<dbReference type="Gene3D" id="1.10.472.80">
    <property type="entry name" value="Ypt/Rab-GAP domain of gyp1p, domain 3"/>
    <property type="match status" value="1"/>
</dbReference>
<dbReference type="InterPro" id="IPR011992">
    <property type="entry name" value="EF-hand-dom_pair"/>
</dbReference>
<keyword evidence="1" id="KW-0343">GTPase activation</keyword>
<accession>A0A4P9Z2S0</accession>
<dbReference type="PANTHER" id="PTHR47219">
    <property type="entry name" value="RAB GTPASE-ACTIVATING PROTEIN 1-LIKE"/>
    <property type="match status" value="1"/>
</dbReference>
<dbReference type="InterPro" id="IPR050302">
    <property type="entry name" value="Rab_GAP_TBC_domain"/>
</dbReference>